<name>A0A087U1P5_STEMI</name>
<dbReference type="InterPro" id="IPR043502">
    <property type="entry name" value="DNA/RNA_pol_sf"/>
</dbReference>
<keyword evidence="3" id="KW-0548">Nucleotidyltransferase</keyword>
<dbReference type="Pfam" id="PF00078">
    <property type="entry name" value="RVT_1"/>
    <property type="match status" value="1"/>
</dbReference>
<evidence type="ECO:0000259" key="2">
    <source>
        <dbReference type="Pfam" id="PF26253"/>
    </source>
</evidence>
<evidence type="ECO:0000313" key="3">
    <source>
        <dbReference type="EMBL" id="KFM71284.1"/>
    </source>
</evidence>
<dbReference type="GO" id="GO:0030422">
    <property type="term" value="P:siRNA processing"/>
    <property type="evidence" value="ECO:0007669"/>
    <property type="project" value="TreeGrafter"/>
</dbReference>
<dbReference type="Proteomes" id="UP000054359">
    <property type="component" value="Unassembled WGS sequence"/>
</dbReference>
<keyword evidence="3" id="KW-0696">RNA-directed RNA polymerase</keyword>
<dbReference type="InterPro" id="IPR058752">
    <property type="entry name" value="RDRP_C_head"/>
</dbReference>
<dbReference type="InterPro" id="IPR007855">
    <property type="entry name" value="RDRP"/>
</dbReference>
<accession>A0A087U1P5</accession>
<dbReference type="Pfam" id="PF26253">
    <property type="entry name" value="RdRP_head"/>
    <property type="match status" value="1"/>
</dbReference>
<reference evidence="3 4" key="1">
    <citation type="submission" date="2013-11" db="EMBL/GenBank/DDBJ databases">
        <title>Genome sequencing of Stegodyphus mimosarum.</title>
        <authorList>
            <person name="Bechsgaard J."/>
        </authorList>
    </citation>
    <scope>NUCLEOTIDE SEQUENCE [LARGE SCALE GENOMIC DNA]</scope>
</reference>
<dbReference type="GO" id="GO:0071897">
    <property type="term" value="P:DNA biosynthetic process"/>
    <property type="evidence" value="ECO:0007669"/>
    <property type="project" value="UniProtKB-ARBA"/>
</dbReference>
<gene>
    <name evidence="3" type="ORF">X975_00959</name>
</gene>
<dbReference type="EMBL" id="KK117736">
    <property type="protein sequence ID" value="KFM71284.1"/>
    <property type="molecule type" value="Genomic_DNA"/>
</dbReference>
<feature type="domain" description="RDRP C-terminal head" evidence="2">
    <location>
        <begin position="70"/>
        <end position="204"/>
    </location>
</feature>
<proteinExistence type="predicted"/>
<dbReference type="PANTHER" id="PTHR23079">
    <property type="entry name" value="RNA-DEPENDENT RNA POLYMERASE"/>
    <property type="match status" value="1"/>
</dbReference>
<sequence>MSFLHPYEACLIYLDDIIIVGKSFEEHLGNLRKVLQKLKEANLKLSPTKCKLFRQEVTSETSSLLKVDPCLRYPGWENYKEKALKSRNKYNALLRAFLRNYGIQHEAEAFSGAFTNLHCRFLERNDRAEIEKVVIGCIKRLSRSMHEEFLEEFKTSANVNLTQKRILQKASAWYIVTYSDSDAKFLSFPWIVSKFLANIKIKNSSSSPVLVSPLIANMDVQIKLCETKNVLPCVLQSNIWLDYKFLCDPAIVKLASRVLVLWAEDEQIIAKSGEKNTGFLYPDNLIRLFLHVAELAHYAYKKGKSVPVVDKKVFSPAALVLEFLRFCTDLRFYAKHEIPDILPFAVYKYSKLAKAAVVAYHRFALSGEFSYLCFERKITIEKIDMKPMFIESRIFPRIPIGEQALRKAEDALLKHSGVDEINMREIHQTKKLFVYGTLPDE</sequence>
<dbReference type="InterPro" id="IPR043128">
    <property type="entry name" value="Rev_trsase/Diguanyl_cyclase"/>
</dbReference>
<feature type="non-terminal residue" evidence="3">
    <location>
        <position position="441"/>
    </location>
</feature>
<dbReference type="STRING" id="407821.A0A087U1P5"/>
<organism evidence="3 4">
    <name type="scientific">Stegodyphus mimosarum</name>
    <name type="common">African social velvet spider</name>
    <dbReference type="NCBI Taxonomy" id="407821"/>
    <lineage>
        <taxon>Eukaryota</taxon>
        <taxon>Metazoa</taxon>
        <taxon>Ecdysozoa</taxon>
        <taxon>Arthropoda</taxon>
        <taxon>Chelicerata</taxon>
        <taxon>Arachnida</taxon>
        <taxon>Araneae</taxon>
        <taxon>Araneomorphae</taxon>
        <taxon>Entelegynae</taxon>
        <taxon>Eresoidea</taxon>
        <taxon>Eresidae</taxon>
        <taxon>Stegodyphus</taxon>
    </lineage>
</organism>
<dbReference type="OMA" id="ECSNINE"/>
<protein>
    <submittedName>
        <fullName evidence="3">RNA-dependent RNA polymerase 2</fullName>
    </submittedName>
</protein>
<keyword evidence="4" id="KW-1185">Reference proteome</keyword>
<evidence type="ECO:0000313" key="4">
    <source>
        <dbReference type="Proteomes" id="UP000054359"/>
    </source>
</evidence>
<dbReference type="GO" id="GO:0031380">
    <property type="term" value="C:nuclear RNA-directed RNA polymerase complex"/>
    <property type="evidence" value="ECO:0007669"/>
    <property type="project" value="TreeGrafter"/>
</dbReference>
<dbReference type="OrthoDB" id="6513042at2759"/>
<feature type="domain" description="Reverse transcriptase" evidence="1">
    <location>
        <begin position="9"/>
        <end position="57"/>
    </location>
</feature>
<keyword evidence="3" id="KW-0808">Transferase</keyword>
<dbReference type="AlphaFoldDB" id="A0A087U1P5"/>
<evidence type="ECO:0000259" key="1">
    <source>
        <dbReference type="Pfam" id="PF00078"/>
    </source>
</evidence>
<dbReference type="SUPFAM" id="SSF56672">
    <property type="entry name" value="DNA/RNA polymerases"/>
    <property type="match status" value="1"/>
</dbReference>
<dbReference type="InterPro" id="IPR000477">
    <property type="entry name" value="RT_dom"/>
</dbReference>
<dbReference type="PANTHER" id="PTHR23079:SF55">
    <property type="entry name" value="RNA-DIRECTED RNA POLYMERASE"/>
    <property type="match status" value="1"/>
</dbReference>
<dbReference type="GO" id="GO:0003968">
    <property type="term" value="F:RNA-directed RNA polymerase activity"/>
    <property type="evidence" value="ECO:0007669"/>
    <property type="project" value="UniProtKB-KW"/>
</dbReference>
<dbReference type="Gene3D" id="3.30.70.270">
    <property type="match status" value="1"/>
</dbReference>